<dbReference type="EMBL" id="JASBWV010000005">
    <property type="protein sequence ID" value="KAJ9126433.1"/>
    <property type="molecule type" value="Genomic_DNA"/>
</dbReference>
<sequence>MVHSCWNGSLGLGIRARFTMMAHNDPSIKSNDAPPSSSTAISPPAQTPSNGSTYLSSLLASTLVITIQDGRSFVGLFICTDRDQNIILNQAEEFLPPRLRRTPDNKYQEPEERMPVSVGAWGGREVGMIMFRAKDIVKIEAQLPLELQARE</sequence>
<evidence type="ECO:0000313" key="2">
    <source>
        <dbReference type="Proteomes" id="UP001234202"/>
    </source>
</evidence>
<evidence type="ECO:0000313" key="1">
    <source>
        <dbReference type="EMBL" id="KAJ9126433.1"/>
    </source>
</evidence>
<reference evidence="1" key="1">
    <citation type="submission" date="2023-04" db="EMBL/GenBank/DDBJ databases">
        <title>Draft Genome sequencing of Naganishia species isolated from polar environments using Oxford Nanopore Technology.</title>
        <authorList>
            <person name="Leo P."/>
            <person name="Venkateswaran K."/>
        </authorList>
    </citation>
    <scope>NUCLEOTIDE SEQUENCE</scope>
    <source>
        <strain evidence="1">DBVPG 5303</strain>
    </source>
</reference>
<proteinExistence type="predicted"/>
<keyword evidence="2" id="KW-1185">Reference proteome</keyword>
<comment type="caution">
    <text evidence="1">The sequence shown here is derived from an EMBL/GenBank/DDBJ whole genome shotgun (WGS) entry which is preliminary data.</text>
</comment>
<accession>A0ACC2XRE7</accession>
<dbReference type="Proteomes" id="UP001234202">
    <property type="component" value="Unassembled WGS sequence"/>
</dbReference>
<protein>
    <submittedName>
        <fullName evidence="1">Uncharacterized protein</fullName>
    </submittedName>
</protein>
<organism evidence="1 2">
    <name type="scientific">Naganishia onofrii</name>
    <dbReference type="NCBI Taxonomy" id="1851511"/>
    <lineage>
        <taxon>Eukaryota</taxon>
        <taxon>Fungi</taxon>
        <taxon>Dikarya</taxon>
        <taxon>Basidiomycota</taxon>
        <taxon>Agaricomycotina</taxon>
        <taxon>Tremellomycetes</taxon>
        <taxon>Filobasidiales</taxon>
        <taxon>Filobasidiaceae</taxon>
        <taxon>Naganishia</taxon>
    </lineage>
</organism>
<name>A0ACC2XRE7_9TREE</name>
<gene>
    <name evidence="1" type="ORF">QFC24_002176</name>
</gene>